<keyword evidence="2" id="KW-0812">Transmembrane</keyword>
<feature type="compositionally biased region" description="Polar residues" evidence="1">
    <location>
        <begin position="794"/>
        <end position="811"/>
    </location>
</feature>
<evidence type="ECO:0000256" key="1">
    <source>
        <dbReference type="SAM" id="MobiDB-lite"/>
    </source>
</evidence>
<feature type="compositionally biased region" description="Acidic residues" evidence="1">
    <location>
        <begin position="845"/>
        <end position="868"/>
    </location>
</feature>
<evidence type="ECO:0000259" key="3">
    <source>
        <dbReference type="Pfam" id="PF16242"/>
    </source>
</evidence>
<dbReference type="AlphaFoldDB" id="A0A364NB62"/>
<dbReference type="Pfam" id="PF24840">
    <property type="entry name" value="NTF2_SigF"/>
    <property type="match status" value="1"/>
</dbReference>
<protein>
    <submittedName>
        <fullName evidence="6">Bli-3 protein</fullName>
        <ecNumber evidence="6">1.4.3.5</ecNumber>
    </submittedName>
</protein>
<name>A0A364NB62_STELY</name>
<dbReference type="GO" id="GO:0004733">
    <property type="term" value="F:pyridoxamine phosphate oxidase activity"/>
    <property type="evidence" value="ECO:0007669"/>
    <property type="project" value="UniProtKB-EC"/>
</dbReference>
<keyword evidence="2" id="KW-1133">Transmembrane helix</keyword>
<feature type="compositionally biased region" description="Polar residues" evidence="1">
    <location>
        <begin position="728"/>
        <end position="738"/>
    </location>
</feature>
<proteinExistence type="predicted"/>
<feature type="transmembrane region" description="Helical" evidence="2">
    <location>
        <begin position="1204"/>
        <end position="1237"/>
    </location>
</feature>
<feature type="compositionally biased region" description="Low complexity" evidence="1">
    <location>
        <begin position="685"/>
        <end position="707"/>
    </location>
</feature>
<evidence type="ECO:0000259" key="5">
    <source>
        <dbReference type="Pfam" id="PF24840"/>
    </source>
</evidence>
<evidence type="ECO:0000313" key="7">
    <source>
        <dbReference type="Proteomes" id="UP000249619"/>
    </source>
</evidence>
<dbReference type="Proteomes" id="UP000249619">
    <property type="component" value="Unassembled WGS sequence"/>
</dbReference>
<feature type="compositionally biased region" description="Polar residues" evidence="1">
    <location>
        <begin position="1009"/>
        <end position="1022"/>
    </location>
</feature>
<keyword evidence="6" id="KW-0560">Oxidoreductase</keyword>
<comment type="caution">
    <text evidence="6">The sequence shown here is derived from an EMBL/GenBank/DDBJ whole genome shotgun (WGS) entry which is preliminary data.</text>
</comment>
<sequence length="1261" mass="140120">MSGFSNADTGSKPADPYTQKNLEEPSLKEKVEDLLTFVDKTKFCLLTTQEGHGFDLLFHTNTESGKTDDLKEHKAVNIGFINSSGEWASISGHASIETDREVVRKHYSPALKAWIGDLGDGTHDGGPEDPRIGIIRVKASTAQYAVSKKTQIGGFVELAKGIATGDSPSINKLRQISEAEIQQYRSQFRDNHKAGHPNEIALDIFFLPITATMEDPVKEIPAVIHLLTQSPPSLQRATIEKYFTPNAAFSHPFCRTWSGPNSRWLVQATYRWYKIMSPRIDLTVQSVAFDEANLTLYVTIFQIFRIWAVPFYYAPVRLTTVLSLRHSPSMGKYYIEKQDDLYQVDQWIRFVAPGGWMLVWLWQAWATFFCVLGMWLLWPVTWIEENWGWGEGVGMDSSRQVKMGEKEGEVRSDGLGKDEVLGLQAFHNRHRLLALFFSAYLVTQRVPLIASVCNESHAALQPIKPFRLRQAHLHQAIASNIRPIDTSAASAGDSGTPQQLRSMSDHTASLEGTQSPSRRRTPPADDPQYHYESFKDTEPGAVASAPHTRRRPSRTSSGTKGSPLSASPPYGDDQNDSERKPKPPRNTLKKLLRRDSHQGDTTPSSRGRQEELEEEGSNVGYIPRLGQIRERKTSMPTRRRGSSAVSSSGQLKALRRRHTEDSAVSRSRVQRKHGSQQRHSGKLAQLSEPSSASSVSQQSSTSSGSNSTVTTLKSRDEHSPVYHYEASENMQSVPMESYEVNTAHSEVFKYLQSGSAPGSPTPTDLLAMPPSTIASSSSSSSADTQLDDGRSSIMGDSQNTTISANTSQTSADRTDLVGSLPSNQEFRKFKKPLYASSFVHGPGDANEEAPEESEGGEDSYTESEEDAEKDEKPPKVTTEAPPPPRAPSVASRRSDSHTSRLKKQERELANHILKTPKPQKAFQFNAGAPAHVYPPMPMYSPKAYSVASPSVVNATPNPPQAWPPVHSFPAPLAIGYAPHQSPEVAHAYPQSVVQQMPPPFSPHSGQPPNYQQNASNPNQSKPPMSGYELLANALSAPRQEDPQRRGIVPMYRKFEHLNHRVLLHLQDETAQLEEELRHLDGCIAQMSPKDASGYAYPASRRNDARYGGEMHFKRTELLGRIFQKLEQYNRALTSFNNVSRDVNPANAEDIRTYREWMDEHEPVDYTESQYLERDSDLVAIPRKASTSPAKETGQQQQQYSVAVWFPLILVLPLMAFAIVPSLVGRLVVIVLIVGAGLKMVMSAPELKSYLSFQEWTAVASM</sequence>
<dbReference type="InterPro" id="IPR057514">
    <property type="entry name" value="NTF2_SigF"/>
</dbReference>
<keyword evidence="7" id="KW-1185">Reference proteome</keyword>
<dbReference type="EC" id="1.4.3.5" evidence="6"/>
<dbReference type="EMBL" id="QGDH01000021">
    <property type="protein sequence ID" value="RAR14568.1"/>
    <property type="molecule type" value="Genomic_DNA"/>
</dbReference>
<feature type="compositionally biased region" description="Basic and acidic residues" evidence="1">
    <location>
        <begin position="892"/>
        <end position="905"/>
    </location>
</feature>
<feature type="compositionally biased region" description="Basic and acidic residues" evidence="1">
    <location>
        <begin position="527"/>
        <end position="538"/>
    </location>
</feature>
<accession>A0A364NB62</accession>
<gene>
    <name evidence="6" type="ORF">DDE83_002142</name>
</gene>
<feature type="domain" description="DUF6594" evidence="4">
    <location>
        <begin position="1027"/>
        <end position="1234"/>
    </location>
</feature>
<evidence type="ECO:0000313" key="6">
    <source>
        <dbReference type="EMBL" id="RAR14568.1"/>
    </source>
</evidence>
<dbReference type="InterPro" id="IPR046529">
    <property type="entry name" value="DUF6594"/>
</dbReference>
<evidence type="ECO:0000259" key="4">
    <source>
        <dbReference type="Pfam" id="PF20237"/>
    </source>
</evidence>
<feature type="region of interest" description="Disordered" evidence="1">
    <location>
        <begin position="993"/>
        <end position="1025"/>
    </location>
</feature>
<dbReference type="OrthoDB" id="2344312at2759"/>
<reference evidence="7" key="1">
    <citation type="submission" date="2018-05" db="EMBL/GenBank/DDBJ databases">
        <title>Draft genome sequence of Stemphylium lycopersici strain CIDEFI 213.</title>
        <authorList>
            <person name="Medina R."/>
            <person name="Franco M.E.E."/>
            <person name="Lucentini C.G."/>
            <person name="Saparrat M.C.N."/>
            <person name="Balatti P.A."/>
        </authorList>
    </citation>
    <scope>NUCLEOTIDE SEQUENCE [LARGE SCALE GENOMIC DNA]</scope>
    <source>
        <strain evidence="7">CIDEFI 213</strain>
    </source>
</reference>
<dbReference type="Pfam" id="PF16242">
    <property type="entry name" value="Pyrid_ox_like"/>
    <property type="match status" value="1"/>
</dbReference>
<keyword evidence="2" id="KW-0472">Membrane</keyword>
<dbReference type="Gene3D" id="2.30.110.10">
    <property type="entry name" value="Electron Transport, Fmn-binding Protein, Chain A"/>
    <property type="match status" value="1"/>
</dbReference>
<feature type="region of interest" description="Disordered" evidence="1">
    <location>
        <begin position="751"/>
        <end position="905"/>
    </location>
</feature>
<feature type="compositionally biased region" description="Low complexity" evidence="1">
    <location>
        <begin position="554"/>
        <end position="563"/>
    </location>
</feature>
<dbReference type="PANTHER" id="PTHR35393:SF1">
    <property type="entry name" value="SNOAL-LIKE DOMAIN-CONTAINING PROTEIN"/>
    <property type="match status" value="1"/>
</dbReference>
<organism evidence="6 7">
    <name type="scientific">Stemphylium lycopersici</name>
    <name type="common">Tomato gray leaf spot disease fungus</name>
    <name type="synonym">Thyrospora lycopersici</name>
    <dbReference type="NCBI Taxonomy" id="183478"/>
    <lineage>
        <taxon>Eukaryota</taxon>
        <taxon>Fungi</taxon>
        <taxon>Dikarya</taxon>
        <taxon>Ascomycota</taxon>
        <taxon>Pezizomycotina</taxon>
        <taxon>Dothideomycetes</taxon>
        <taxon>Pleosporomycetidae</taxon>
        <taxon>Pleosporales</taxon>
        <taxon>Pleosporineae</taxon>
        <taxon>Pleosporaceae</taxon>
        <taxon>Stemphylium</taxon>
    </lineage>
</organism>
<dbReference type="InterPro" id="IPR038725">
    <property type="entry name" value="YdaG_split_barrel_FMN-bd"/>
</dbReference>
<feature type="region of interest" description="Disordered" evidence="1">
    <location>
        <begin position="1"/>
        <end position="25"/>
    </location>
</feature>
<evidence type="ECO:0000256" key="2">
    <source>
        <dbReference type="SAM" id="Phobius"/>
    </source>
</evidence>
<dbReference type="SUPFAM" id="SSF50475">
    <property type="entry name" value="FMN-binding split barrel"/>
    <property type="match status" value="1"/>
</dbReference>
<dbReference type="InterPro" id="IPR012349">
    <property type="entry name" value="Split_barrel_FMN-bd"/>
</dbReference>
<feature type="domain" description="General stress protein FMN-binding split barrel" evidence="3">
    <location>
        <begin position="55"/>
        <end position="168"/>
    </location>
</feature>
<feature type="compositionally biased region" description="Basic residues" evidence="1">
    <location>
        <begin position="668"/>
        <end position="681"/>
    </location>
</feature>
<feature type="compositionally biased region" description="Polar residues" evidence="1">
    <location>
        <begin position="487"/>
        <end position="516"/>
    </location>
</feature>
<feature type="domain" description="SigF-like NTF2-like" evidence="5">
    <location>
        <begin position="213"/>
        <end position="376"/>
    </location>
</feature>
<dbReference type="STRING" id="183478.A0A364NB62"/>
<dbReference type="Pfam" id="PF20237">
    <property type="entry name" value="DUF6594"/>
    <property type="match status" value="1"/>
</dbReference>
<feature type="compositionally biased region" description="Polar residues" evidence="1">
    <location>
        <begin position="752"/>
        <end position="762"/>
    </location>
</feature>
<feature type="region of interest" description="Disordered" evidence="1">
    <location>
        <begin position="484"/>
        <end position="738"/>
    </location>
</feature>
<dbReference type="PANTHER" id="PTHR35393">
    <property type="entry name" value="CHROMOSOME 1, WHOLE GENOME SHOTGUN SEQUENCE"/>
    <property type="match status" value="1"/>
</dbReference>